<reference evidence="4 5" key="1">
    <citation type="submission" date="2019-10" db="EMBL/GenBank/DDBJ databases">
        <title>Georgenia wutianyii sp. nov. and Georgenia yuyongxinii sp. nov. isolated from plateau pika (Ochotona curzoniae) in the Qinghai-Tibet plateau of China.</title>
        <authorList>
            <person name="Tian Z."/>
        </authorList>
    </citation>
    <scope>NUCLEOTIDE SEQUENCE [LARGE SCALE GENOMIC DNA]</scope>
    <source>
        <strain evidence="4 5">JCM 19765</strain>
    </source>
</reference>
<comment type="caution">
    <text evidence="4">The sequence shown here is derived from an EMBL/GenBank/DDBJ whole genome shotgun (WGS) entry which is preliminary data.</text>
</comment>
<dbReference type="InterPro" id="IPR050109">
    <property type="entry name" value="HTH-type_TetR-like_transc_reg"/>
</dbReference>
<keyword evidence="5" id="KW-1185">Reference proteome</keyword>
<evidence type="ECO:0000256" key="1">
    <source>
        <dbReference type="ARBA" id="ARBA00023125"/>
    </source>
</evidence>
<dbReference type="InterPro" id="IPR036271">
    <property type="entry name" value="Tet_transcr_reg_TetR-rel_C_sf"/>
</dbReference>
<dbReference type="InterPro" id="IPR045823">
    <property type="entry name" value="TetR_C_32"/>
</dbReference>
<feature type="DNA-binding region" description="H-T-H motif" evidence="2">
    <location>
        <begin position="155"/>
        <end position="174"/>
    </location>
</feature>
<dbReference type="Gene3D" id="1.10.357.10">
    <property type="entry name" value="Tetracycline Repressor, domain 2"/>
    <property type="match status" value="1"/>
</dbReference>
<evidence type="ECO:0000256" key="2">
    <source>
        <dbReference type="PROSITE-ProRule" id="PRU00335"/>
    </source>
</evidence>
<dbReference type="EMBL" id="WHPC01000019">
    <property type="protein sequence ID" value="MPV36789.1"/>
    <property type="molecule type" value="Genomic_DNA"/>
</dbReference>
<dbReference type="PROSITE" id="PS50977">
    <property type="entry name" value="HTH_TETR_2"/>
    <property type="match status" value="1"/>
</dbReference>
<dbReference type="SUPFAM" id="SSF46689">
    <property type="entry name" value="Homeodomain-like"/>
    <property type="match status" value="1"/>
</dbReference>
<dbReference type="GO" id="GO:0003700">
    <property type="term" value="F:DNA-binding transcription factor activity"/>
    <property type="evidence" value="ECO:0007669"/>
    <property type="project" value="TreeGrafter"/>
</dbReference>
<dbReference type="InterPro" id="IPR009057">
    <property type="entry name" value="Homeodomain-like_sf"/>
</dbReference>
<dbReference type="PANTHER" id="PTHR30055:SF227">
    <property type="entry name" value="TRANSCRIPTIONAL REGULATORY PROTEIN (PROBABLY TETR-FAMILY)-RELATED"/>
    <property type="match status" value="1"/>
</dbReference>
<dbReference type="AlphaFoldDB" id="A0A6N7EFA1"/>
<evidence type="ECO:0000313" key="4">
    <source>
        <dbReference type="EMBL" id="MPV36789.1"/>
    </source>
</evidence>
<protein>
    <submittedName>
        <fullName evidence="4">TetR family transcriptional regulator</fullName>
    </submittedName>
</protein>
<dbReference type="InterPro" id="IPR001647">
    <property type="entry name" value="HTH_TetR"/>
</dbReference>
<dbReference type="Proteomes" id="UP000437709">
    <property type="component" value="Unassembled WGS sequence"/>
</dbReference>
<dbReference type="GO" id="GO:0000976">
    <property type="term" value="F:transcription cis-regulatory region binding"/>
    <property type="evidence" value="ECO:0007669"/>
    <property type="project" value="TreeGrafter"/>
</dbReference>
<name>A0A6N7EFA1_9MICO</name>
<dbReference type="PANTHER" id="PTHR30055">
    <property type="entry name" value="HTH-TYPE TRANSCRIPTIONAL REGULATOR RUTR"/>
    <property type="match status" value="1"/>
</dbReference>
<evidence type="ECO:0000313" key="5">
    <source>
        <dbReference type="Proteomes" id="UP000437709"/>
    </source>
</evidence>
<dbReference type="Pfam" id="PF00440">
    <property type="entry name" value="TetR_N"/>
    <property type="match status" value="1"/>
</dbReference>
<accession>A0A6N7EFA1</accession>
<evidence type="ECO:0000259" key="3">
    <source>
        <dbReference type="PROSITE" id="PS50977"/>
    </source>
</evidence>
<sequence>MLEHGTGCHLVQPLAGQAEAGDEPLEGGREHVLVRGAGVGAAGLGERDPVGPDDGRAGRAVGGGGGHVVVLFLLLSRSFPAAGTFVPGVARTIAVLTVPDTVGTVISSTHDDGSDTADVAPDGRATRWAGHRTSRRAELVRGARRAVHHRGPDVSMDEIATEIGTSKSILYRYFTDKTGLQTAVGHEVLGRMREALEQAAASAGGPRERISAMVSVYLEMVDSSPHVYTFVTRPEAAATAGELRGFAAEIGDLVVDSLLPALRGDGPAGADEAAEVDPETLAVANLWAAGVVGLVRGAAERWMGDRVDDGAPVTGGAPETSEGPARAAVAAGSLDAHVSGMDRAELAAHLADWLWDGAVGVTRRARRRT</sequence>
<feature type="domain" description="HTH tetR-type" evidence="3">
    <location>
        <begin position="133"/>
        <end position="192"/>
    </location>
</feature>
<keyword evidence="1 2" id="KW-0238">DNA-binding</keyword>
<gene>
    <name evidence="4" type="ORF">GB881_06900</name>
</gene>
<dbReference type="SUPFAM" id="SSF48498">
    <property type="entry name" value="Tetracyclin repressor-like, C-terminal domain"/>
    <property type="match status" value="1"/>
</dbReference>
<dbReference type="Pfam" id="PF19344">
    <property type="entry name" value="TetR_C_32"/>
    <property type="match status" value="1"/>
</dbReference>
<proteinExistence type="predicted"/>
<dbReference type="OrthoDB" id="4542604at2"/>
<organism evidence="4 5">
    <name type="scientific">Georgenia subflava</name>
    <dbReference type="NCBI Taxonomy" id="1622177"/>
    <lineage>
        <taxon>Bacteria</taxon>
        <taxon>Bacillati</taxon>
        <taxon>Actinomycetota</taxon>
        <taxon>Actinomycetes</taxon>
        <taxon>Micrococcales</taxon>
        <taxon>Bogoriellaceae</taxon>
        <taxon>Georgenia</taxon>
    </lineage>
</organism>